<dbReference type="InterPro" id="IPR000157">
    <property type="entry name" value="TIR_dom"/>
</dbReference>
<dbReference type="GeneTree" id="ENSGT00510000048428"/>
<evidence type="ECO:0000313" key="4">
    <source>
        <dbReference type="Proteomes" id="UP000694387"/>
    </source>
</evidence>
<dbReference type="GO" id="GO:2000343">
    <property type="term" value="P:positive regulation of chemokine (C-X-C motif) ligand 2 production"/>
    <property type="evidence" value="ECO:0007669"/>
    <property type="project" value="TreeGrafter"/>
</dbReference>
<dbReference type="OMA" id="CEGPMSQ"/>
<dbReference type="GO" id="GO:0005737">
    <property type="term" value="C:cytoplasm"/>
    <property type="evidence" value="ECO:0007669"/>
    <property type="project" value="TreeGrafter"/>
</dbReference>
<keyword evidence="4" id="KW-1185">Reference proteome</keyword>
<feature type="region of interest" description="Disordered" evidence="1">
    <location>
        <begin position="28"/>
        <end position="71"/>
    </location>
</feature>
<feature type="domain" description="TIR" evidence="2">
    <location>
        <begin position="78"/>
        <end position="211"/>
    </location>
</feature>
<organism evidence="3 4">
    <name type="scientific">Equus asinus</name>
    <name type="common">Donkey</name>
    <name type="synonym">Equus africanus asinus</name>
    <dbReference type="NCBI Taxonomy" id="9793"/>
    <lineage>
        <taxon>Eukaryota</taxon>
        <taxon>Metazoa</taxon>
        <taxon>Chordata</taxon>
        <taxon>Craniata</taxon>
        <taxon>Vertebrata</taxon>
        <taxon>Euteleostomi</taxon>
        <taxon>Mammalia</taxon>
        <taxon>Eutheria</taxon>
        <taxon>Laurasiatheria</taxon>
        <taxon>Perissodactyla</taxon>
        <taxon>Equidae</taxon>
        <taxon>Equus</taxon>
    </lineage>
</organism>
<evidence type="ECO:0000313" key="3">
    <source>
        <dbReference type="Ensembl" id="ENSEASP00005018968.1"/>
    </source>
</evidence>
<evidence type="ECO:0000256" key="1">
    <source>
        <dbReference type="SAM" id="MobiDB-lite"/>
    </source>
</evidence>
<dbReference type="GO" id="GO:0005886">
    <property type="term" value="C:plasma membrane"/>
    <property type="evidence" value="ECO:0007669"/>
    <property type="project" value="TreeGrafter"/>
</dbReference>
<dbReference type="GO" id="GO:0043123">
    <property type="term" value="P:positive regulation of canonical NF-kappaB signal transduction"/>
    <property type="evidence" value="ECO:0007669"/>
    <property type="project" value="TreeGrafter"/>
</dbReference>
<dbReference type="PANTHER" id="PTHR22662:SF0">
    <property type="entry name" value="TOLL_INTERLEUKIN-1 RECEPTOR DOMAIN-CONTAINING ADAPTER PROTEIN"/>
    <property type="match status" value="1"/>
</dbReference>
<dbReference type="GO" id="GO:0035663">
    <property type="term" value="F:Toll-like receptor 2 binding"/>
    <property type="evidence" value="ECO:0007669"/>
    <property type="project" value="TreeGrafter"/>
</dbReference>
<feature type="compositionally biased region" description="Low complexity" evidence="1">
    <location>
        <begin position="35"/>
        <end position="49"/>
    </location>
</feature>
<dbReference type="GO" id="GO:0035662">
    <property type="term" value="F:Toll-like receptor 4 binding"/>
    <property type="evidence" value="ECO:0007669"/>
    <property type="project" value="TreeGrafter"/>
</dbReference>
<dbReference type="SUPFAM" id="SSF52200">
    <property type="entry name" value="Toll/Interleukin receptor TIR domain"/>
    <property type="match status" value="1"/>
</dbReference>
<reference evidence="3" key="2">
    <citation type="submission" date="2025-08" db="UniProtKB">
        <authorList>
            <consortium name="Ensembl"/>
        </authorList>
    </citation>
    <scope>IDENTIFICATION</scope>
</reference>
<proteinExistence type="predicted"/>
<dbReference type="PANTHER" id="PTHR22662">
    <property type="entry name" value="TIRAP"/>
    <property type="match status" value="1"/>
</dbReference>
<dbReference type="PROSITE" id="PS50104">
    <property type="entry name" value="TIR"/>
    <property type="match status" value="1"/>
</dbReference>
<protein>
    <recommendedName>
        <fullName evidence="2">TIR domain-containing protein</fullName>
    </recommendedName>
</protein>
<dbReference type="Gene3D" id="3.40.50.10140">
    <property type="entry name" value="Toll/interleukin-1 receptor homology (TIR) domain"/>
    <property type="match status" value="1"/>
</dbReference>
<dbReference type="GO" id="GO:0032760">
    <property type="term" value="P:positive regulation of tumor necrosis factor production"/>
    <property type="evidence" value="ECO:0007669"/>
    <property type="project" value="TreeGrafter"/>
</dbReference>
<dbReference type="Pfam" id="PF13676">
    <property type="entry name" value="TIR_2"/>
    <property type="match status" value="1"/>
</dbReference>
<accession>A0A8C4M037</accession>
<dbReference type="InterPro" id="IPR017279">
    <property type="entry name" value="Tol-interleuk_rcpt_adapt_Tirap"/>
</dbReference>
<reference evidence="3 4" key="1">
    <citation type="journal article" date="2020" name="Nat. Commun.">
        <title>Donkey genomes provide new insights into domestication and selection for coat color.</title>
        <authorList>
            <person name="Wang"/>
            <person name="C."/>
            <person name="Li"/>
            <person name="H."/>
            <person name="Guo"/>
            <person name="Y."/>
            <person name="Huang"/>
            <person name="J."/>
            <person name="Sun"/>
            <person name="Y."/>
            <person name="Min"/>
            <person name="J."/>
            <person name="Wang"/>
            <person name="J."/>
            <person name="Fang"/>
            <person name="X."/>
            <person name="Zhao"/>
            <person name="Z."/>
            <person name="Wang"/>
            <person name="S."/>
            <person name="Zhang"/>
            <person name="Y."/>
            <person name="Liu"/>
            <person name="Q."/>
            <person name="Jiang"/>
            <person name="Q."/>
            <person name="Wang"/>
            <person name="X."/>
            <person name="Guo"/>
            <person name="Y."/>
            <person name="Yang"/>
            <person name="C."/>
            <person name="Wang"/>
            <person name="Y."/>
            <person name="Tian"/>
            <person name="F."/>
            <person name="Zhuang"/>
            <person name="G."/>
            <person name="Fan"/>
            <person name="Y."/>
            <person name="Gao"/>
            <person name="Q."/>
            <person name="Li"/>
            <person name="Y."/>
            <person name="Ju"/>
            <person name="Z."/>
            <person name="Li"/>
            <person name="J."/>
            <person name="Li"/>
            <person name="R."/>
            <person name="Hou"/>
            <person name="M."/>
            <person name="Yang"/>
            <person name="G."/>
            <person name="Liu"/>
            <person name="G."/>
            <person name="Liu"/>
            <person name="W."/>
            <person name="Guo"/>
            <person name="J."/>
            <person name="Pan"/>
            <person name="S."/>
            <person name="Fan"/>
            <person name="G."/>
            <person name="Zhang"/>
            <person name="W."/>
            <person name="Zhang"/>
            <person name="R."/>
            <person name="Yu"/>
            <person name="J."/>
            <person name="Zhang"/>
            <person name="X."/>
            <person name="Yin"/>
            <person name="Q."/>
            <person name="Ji"/>
            <person name="C."/>
            <person name="Jin"/>
            <person name="Y."/>
            <person name="Yue"/>
            <person name="G."/>
            <person name="Liu"/>
            <person name="M."/>
            <person name="Xu"/>
            <person name="J."/>
            <person name="Liu"/>
            <person name="S."/>
            <person name="Jordana"/>
            <person name="J."/>
            <person name="Noce"/>
            <person name="A."/>
            <person name="Amills"/>
            <person name="M."/>
            <person name="Wu"/>
            <person name="D.D."/>
            <person name="Li"/>
            <person name="S."/>
            <person name="Zhou"/>
            <person name="X. and Zhong"/>
            <person name="J."/>
        </authorList>
    </citation>
    <scope>NUCLEOTIDE SEQUENCE [LARGE SCALE GENOMIC DNA]</scope>
</reference>
<dbReference type="InterPro" id="IPR035897">
    <property type="entry name" value="Toll_tir_struct_dom_sf"/>
</dbReference>
<reference evidence="3" key="3">
    <citation type="submission" date="2025-09" db="UniProtKB">
        <authorList>
            <consortium name="Ensembl"/>
        </authorList>
    </citation>
    <scope>IDENTIFICATION</scope>
</reference>
<dbReference type="Ensembl" id="ENSEAST00005020588.2">
    <property type="protein sequence ID" value="ENSEASP00005018968.1"/>
    <property type="gene ID" value="ENSEASG00005013062.2"/>
</dbReference>
<sequence length="215" mass="23403">MASFPSKKHLGKMADWFRQALSKKPKVAVSPESIPSNVSHQSSQNSNPPLVLSSVMSPTPPPTHMGTSSSSCRGRWSKDYDACMCHSEEDLAAAQKLVCYLEDSPASLHCFLQLRDATPGGAIVSELCQVLSSSHCCVLLITLGFLQDPCFKYQMLQALTEAPGAEGCSITLLSGLTRATYSAELRFMHFVDGRGPDCGFSQVKQTVMRYLQTFS</sequence>
<dbReference type="Proteomes" id="UP000694387">
    <property type="component" value="Chromosome 4"/>
</dbReference>
<dbReference type="GO" id="GO:0034142">
    <property type="term" value="P:toll-like receptor 4 signaling pathway"/>
    <property type="evidence" value="ECO:0007669"/>
    <property type="project" value="TreeGrafter"/>
</dbReference>
<name>A0A8C4M037_EQUAS</name>
<dbReference type="AlphaFoldDB" id="A0A8C4M037"/>
<evidence type="ECO:0000259" key="2">
    <source>
        <dbReference type="PROSITE" id="PS50104"/>
    </source>
</evidence>